<gene>
    <name evidence="2" type="ORF">PENTCL1PPCAC_15662</name>
</gene>
<dbReference type="Proteomes" id="UP001432027">
    <property type="component" value="Unassembled WGS sequence"/>
</dbReference>
<organism evidence="2 3">
    <name type="scientific">Pristionchus entomophagus</name>
    <dbReference type="NCBI Taxonomy" id="358040"/>
    <lineage>
        <taxon>Eukaryota</taxon>
        <taxon>Metazoa</taxon>
        <taxon>Ecdysozoa</taxon>
        <taxon>Nematoda</taxon>
        <taxon>Chromadorea</taxon>
        <taxon>Rhabditida</taxon>
        <taxon>Rhabditina</taxon>
        <taxon>Diplogasteromorpha</taxon>
        <taxon>Diplogasteroidea</taxon>
        <taxon>Neodiplogasteridae</taxon>
        <taxon>Pristionchus</taxon>
    </lineage>
</organism>
<keyword evidence="1" id="KW-0812">Transmembrane</keyword>
<reference evidence="2" key="1">
    <citation type="submission" date="2023-10" db="EMBL/GenBank/DDBJ databases">
        <title>Genome assembly of Pristionchus species.</title>
        <authorList>
            <person name="Yoshida K."/>
            <person name="Sommer R.J."/>
        </authorList>
    </citation>
    <scope>NUCLEOTIDE SEQUENCE</scope>
    <source>
        <strain evidence="2">RS0144</strain>
    </source>
</reference>
<keyword evidence="1" id="KW-0472">Membrane</keyword>
<dbReference type="EMBL" id="BTSX01000004">
    <property type="protein sequence ID" value="GMS93487.1"/>
    <property type="molecule type" value="Genomic_DNA"/>
</dbReference>
<feature type="transmembrane region" description="Helical" evidence="1">
    <location>
        <begin position="53"/>
        <end position="74"/>
    </location>
</feature>
<feature type="non-terminal residue" evidence="2">
    <location>
        <position position="1"/>
    </location>
</feature>
<protein>
    <submittedName>
        <fullName evidence="2">Uncharacterized protein</fullName>
    </submittedName>
</protein>
<proteinExistence type="predicted"/>
<evidence type="ECO:0000256" key="1">
    <source>
        <dbReference type="SAM" id="Phobius"/>
    </source>
</evidence>
<feature type="transmembrane region" description="Helical" evidence="1">
    <location>
        <begin position="20"/>
        <end position="41"/>
    </location>
</feature>
<keyword evidence="1" id="KW-1133">Transmembrane helix</keyword>
<accession>A0AAV5TEH0</accession>
<sequence length="107" mass="12406">WIADYKYFANSTSNFDYLEPYSTISAIIVGLLTFTFAVDVYSVLLSNPLYRTAYFKIFIAQGFISMGSFVFNLIRFRLALFEMFGPFYKYLSDSPLTTFVNKIQMTT</sequence>
<evidence type="ECO:0000313" key="2">
    <source>
        <dbReference type="EMBL" id="GMS93487.1"/>
    </source>
</evidence>
<dbReference type="AlphaFoldDB" id="A0AAV5TEH0"/>
<comment type="caution">
    <text evidence="2">The sequence shown here is derived from an EMBL/GenBank/DDBJ whole genome shotgun (WGS) entry which is preliminary data.</text>
</comment>
<name>A0AAV5TEH0_9BILA</name>
<feature type="non-terminal residue" evidence="2">
    <location>
        <position position="107"/>
    </location>
</feature>
<keyword evidence="3" id="KW-1185">Reference proteome</keyword>
<evidence type="ECO:0000313" key="3">
    <source>
        <dbReference type="Proteomes" id="UP001432027"/>
    </source>
</evidence>